<proteinExistence type="predicted"/>
<dbReference type="OrthoDB" id="3469225at2759"/>
<feature type="compositionally biased region" description="Low complexity" evidence="1">
    <location>
        <begin position="72"/>
        <end position="100"/>
    </location>
</feature>
<keyword evidence="3" id="KW-1185">Reference proteome</keyword>
<name>A0A2J6TU49_9HELO</name>
<organism evidence="2 3">
    <name type="scientific">Hyaloscypha bicolor E</name>
    <dbReference type="NCBI Taxonomy" id="1095630"/>
    <lineage>
        <taxon>Eukaryota</taxon>
        <taxon>Fungi</taxon>
        <taxon>Dikarya</taxon>
        <taxon>Ascomycota</taxon>
        <taxon>Pezizomycotina</taxon>
        <taxon>Leotiomycetes</taxon>
        <taxon>Helotiales</taxon>
        <taxon>Hyaloscyphaceae</taxon>
        <taxon>Hyaloscypha</taxon>
        <taxon>Hyaloscypha bicolor</taxon>
    </lineage>
</organism>
<sequence length="317" mass="34559">MMTRHKEARLARPPESNRKGSNAAPLVTVTPRNSAAEPQPFEWIPVQGDPTARRRARAHISRGFRRRKAQEEAQAQQVSKEIAGSTSSSSPGSQSEKAQSPATSAEGSPPNNEVDVRPAQTVIEHLILKRTLGSGGGSRGDDPFQCFPVKLSRRDQAILDHYLFVYAPGSLTTESRASFQGIKNFSFDSALQHPSAFHVVLALGASHIAIMSGKQDSEESVKHRWMAVKTVNERLSKRAAASDDSNIASVALLAGLELMFGCPGNYNIHMDGLTAMLELRGGVDAFRKSKPGLYATISWQFLLHPPLRKLPLTIFQA</sequence>
<dbReference type="PANTHER" id="PTHR37540">
    <property type="entry name" value="TRANSCRIPTION FACTOR (ACR-2), PUTATIVE-RELATED-RELATED"/>
    <property type="match status" value="1"/>
</dbReference>
<dbReference type="RefSeq" id="XP_024743458.1">
    <property type="nucleotide sequence ID" value="XM_024870384.1"/>
</dbReference>
<dbReference type="Pfam" id="PF11951">
    <property type="entry name" value="Fungal_trans_2"/>
    <property type="match status" value="1"/>
</dbReference>
<feature type="compositionally biased region" description="Basic residues" evidence="1">
    <location>
        <begin position="53"/>
        <end position="68"/>
    </location>
</feature>
<accession>A0A2J6TU49</accession>
<evidence type="ECO:0000313" key="3">
    <source>
        <dbReference type="Proteomes" id="UP000235371"/>
    </source>
</evidence>
<evidence type="ECO:0000256" key="1">
    <source>
        <dbReference type="SAM" id="MobiDB-lite"/>
    </source>
</evidence>
<dbReference type="STRING" id="1095630.A0A2J6TU49"/>
<feature type="compositionally biased region" description="Basic and acidic residues" evidence="1">
    <location>
        <begin position="1"/>
        <end position="18"/>
    </location>
</feature>
<dbReference type="GeneID" id="36578466"/>
<dbReference type="EMBL" id="KZ613743">
    <property type="protein sequence ID" value="PMD66554.1"/>
    <property type="molecule type" value="Genomic_DNA"/>
</dbReference>
<evidence type="ECO:0000313" key="2">
    <source>
        <dbReference type="EMBL" id="PMD66554.1"/>
    </source>
</evidence>
<feature type="compositionally biased region" description="Polar residues" evidence="1">
    <location>
        <begin position="101"/>
        <end position="111"/>
    </location>
</feature>
<dbReference type="AlphaFoldDB" id="A0A2J6TU49"/>
<evidence type="ECO:0008006" key="4">
    <source>
        <dbReference type="Google" id="ProtNLM"/>
    </source>
</evidence>
<dbReference type="InParanoid" id="A0A2J6TU49"/>
<feature type="region of interest" description="Disordered" evidence="1">
    <location>
        <begin position="1"/>
        <end position="117"/>
    </location>
</feature>
<dbReference type="InterPro" id="IPR021858">
    <property type="entry name" value="Fun_TF"/>
</dbReference>
<dbReference type="Proteomes" id="UP000235371">
    <property type="component" value="Unassembled WGS sequence"/>
</dbReference>
<gene>
    <name evidence="2" type="ORF">K444DRAFT_120670</name>
</gene>
<reference evidence="2 3" key="1">
    <citation type="submission" date="2016-04" db="EMBL/GenBank/DDBJ databases">
        <title>A degradative enzymes factory behind the ericoid mycorrhizal symbiosis.</title>
        <authorList>
            <consortium name="DOE Joint Genome Institute"/>
            <person name="Martino E."/>
            <person name="Morin E."/>
            <person name="Grelet G."/>
            <person name="Kuo A."/>
            <person name="Kohler A."/>
            <person name="Daghino S."/>
            <person name="Barry K."/>
            <person name="Choi C."/>
            <person name="Cichocki N."/>
            <person name="Clum A."/>
            <person name="Copeland A."/>
            <person name="Hainaut M."/>
            <person name="Haridas S."/>
            <person name="Labutti K."/>
            <person name="Lindquist E."/>
            <person name="Lipzen A."/>
            <person name="Khouja H.-R."/>
            <person name="Murat C."/>
            <person name="Ohm R."/>
            <person name="Olson A."/>
            <person name="Spatafora J."/>
            <person name="Veneault-Fourrey C."/>
            <person name="Henrissat B."/>
            <person name="Grigoriev I."/>
            <person name="Martin F."/>
            <person name="Perotto S."/>
        </authorList>
    </citation>
    <scope>NUCLEOTIDE SEQUENCE [LARGE SCALE GENOMIC DNA]</scope>
    <source>
        <strain evidence="2 3">E</strain>
    </source>
</reference>
<dbReference type="PANTHER" id="PTHR37540:SF5">
    <property type="entry name" value="TRANSCRIPTION FACTOR DOMAIN-CONTAINING PROTEIN"/>
    <property type="match status" value="1"/>
</dbReference>
<protein>
    <recommendedName>
        <fullName evidence="4">Transcription factor domain-containing protein</fullName>
    </recommendedName>
</protein>